<dbReference type="InterPro" id="IPR032466">
    <property type="entry name" value="Metal_Hydrolase"/>
</dbReference>
<protein>
    <submittedName>
        <fullName evidence="3">Amidohydrolase family protein</fullName>
    </submittedName>
</protein>
<keyword evidence="4" id="KW-1185">Reference proteome</keyword>
<dbReference type="PANTHER" id="PTHR43569:SF2">
    <property type="entry name" value="AMIDOHYDROLASE-RELATED DOMAIN-CONTAINING PROTEIN"/>
    <property type="match status" value="1"/>
</dbReference>
<dbReference type="PANTHER" id="PTHR43569">
    <property type="entry name" value="AMIDOHYDROLASE"/>
    <property type="match status" value="1"/>
</dbReference>
<proteinExistence type="inferred from homology"/>
<dbReference type="Gene3D" id="3.20.20.140">
    <property type="entry name" value="Metal-dependent hydrolases"/>
    <property type="match status" value="1"/>
</dbReference>
<accession>A0AAP2GDH6</accession>
<comment type="similarity">
    <text evidence="1">Belongs to the metallo-dependent hydrolases superfamily.</text>
</comment>
<feature type="domain" description="Amidohydrolase-related" evidence="2">
    <location>
        <begin position="4"/>
        <end position="274"/>
    </location>
</feature>
<dbReference type="SUPFAM" id="SSF51556">
    <property type="entry name" value="Metallo-dependent hydrolases"/>
    <property type="match status" value="1"/>
</dbReference>
<dbReference type="RefSeq" id="WP_254090579.1">
    <property type="nucleotide sequence ID" value="NZ_JAHESC010000015.1"/>
</dbReference>
<evidence type="ECO:0000313" key="3">
    <source>
        <dbReference type="EMBL" id="MBT1687349.1"/>
    </source>
</evidence>
<evidence type="ECO:0000313" key="4">
    <source>
        <dbReference type="Proteomes" id="UP001319180"/>
    </source>
</evidence>
<dbReference type="EMBL" id="JAHESC010000015">
    <property type="protein sequence ID" value="MBT1687349.1"/>
    <property type="molecule type" value="Genomic_DNA"/>
</dbReference>
<sequence length="274" mass="31781">MVLDSHQHFWQYEPVRDAWISEDMGVLRRDFLPEDLKPVLDQNHIGGCVAVQADQSEAETHFLLTLAGQHAFIRGVVGWVDLRDDALEDRLAYFSSYKKLKGFRHIVQGEPKGFLLDPRFIRGVRMLARYNYTYDLLIYHHQLDEALQFVRHVPEVKIVVDHLAKPSIRTGEKTQWELNMAALSTFDHVSCKVSGMVTEADWRQWKPADFYPYLDELFESFGPSRLLYGSDWPVCLLAADYEQQLFIIQSYLAHASARENEQVLGENAVNFYNL</sequence>
<dbReference type="Proteomes" id="UP001319180">
    <property type="component" value="Unassembled WGS sequence"/>
</dbReference>
<evidence type="ECO:0000259" key="2">
    <source>
        <dbReference type="Pfam" id="PF04909"/>
    </source>
</evidence>
<dbReference type="InterPro" id="IPR006680">
    <property type="entry name" value="Amidohydro-rel"/>
</dbReference>
<gene>
    <name evidence="3" type="ORF">KK078_12330</name>
</gene>
<reference evidence="3 4" key="1">
    <citation type="submission" date="2021-05" db="EMBL/GenBank/DDBJ databases">
        <title>A Polyphasic approach of four new species of the genus Ohtaekwangia: Ohtaekwangia histidinii sp. nov., Ohtaekwangia cretensis sp. nov., Ohtaekwangia indiensis sp. nov., Ohtaekwangia reichenbachii sp. nov. from diverse environment.</title>
        <authorList>
            <person name="Octaviana S."/>
        </authorList>
    </citation>
    <scope>NUCLEOTIDE SEQUENCE [LARGE SCALE GENOMIC DNA]</scope>
    <source>
        <strain evidence="3 4">PWU37</strain>
    </source>
</reference>
<comment type="caution">
    <text evidence="3">The sequence shown here is derived from an EMBL/GenBank/DDBJ whole genome shotgun (WGS) entry which is preliminary data.</text>
</comment>
<dbReference type="GO" id="GO:0016787">
    <property type="term" value="F:hydrolase activity"/>
    <property type="evidence" value="ECO:0007669"/>
    <property type="project" value="InterPro"/>
</dbReference>
<name>A0AAP2GDH6_9BACT</name>
<dbReference type="AlphaFoldDB" id="A0AAP2GDH6"/>
<dbReference type="Pfam" id="PF04909">
    <property type="entry name" value="Amidohydro_2"/>
    <property type="match status" value="1"/>
</dbReference>
<evidence type="ECO:0000256" key="1">
    <source>
        <dbReference type="ARBA" id="ARBA00038310"/>
    </source>
</evidence>
<dbReference type="InterPro" id="IPR052350">
    <property type="entry name" value="Metallo-dep_Lactonases"/>
</dbReference>
<organism evidence="3 4">
    <name type="scientific">Dawidia soli</name>
    <dbReference type="NCBI Taxonomy" id="2782352"/>
    <lineage>
        <taxon>Bacteria</taxon>
        <taxon>Pseudomonadati</taxon>
        <taxon>Bacteroidota</taxon>
        <taxon>Cytophagia</taxon>
        <taxon>Cytophagales</taxon>
        <taxon>Chryseotaleaceae</taxon>
        <taxon>Dawidia</taxon>
    </lineage>
</organism>